<keyword evidence="2" id="KW-0812">Transmembrane</keyword>
<proteinExistence type="predicted"/>
<feature type="signal peptide" evidence="3">
    <location>
        <begin position="1"/>
        <end position="38"/>
    </location>
</feature>
<evidence type="ECO:0000313" key="5">
    <source>
        <dbReference type="Proteomes" id="UP001286313"/>
    </source>
</evidence>
<reference evidence="4" key="1">
    <citation type="submission" date="2023-10" db="EMBL/GenBank/DDBJ databases">
        <title>Genome assemblies of two species of porcelain crab, Petrolisthes cinctipes and Petrolisthes manimaculis (Anomura: Porcellanidae).</title>
        <authorList>
            <person name="Angst P."/>
        </authorList>
    </citation>
    <scope>NUCLEOTIDE SEQUENCE</scope>
    <source>
        <strain evidence="4">PB745_01</strain>
        <tissue evidence="4">Gill</tissue>
    </source>
</reference>
<dbReference type="EMBL" id="JAWQEG010000995">
    <property type="protein sequence ID" value="KAK3883367.1"/>
    <property type="molecule type" value="Genomic_DNA"/>
</dbReference>
<organism evidence="4 5">
    <name type="scientific">Petrolisthes cinctipes</name>
    <name type="common">Flat porcelain crab</name>
    <dbReference type="NCBI Taxonomy" id="88211"/>
    <lineage>
        <taxon>Eukaryota</taxon>
        <taxon>Metazoa</taxon>
        <taxon>Ecdysozoa</taxon>
        <taxon>Arthropoda</taxon>
        <taxon>Crustacea</taxon>
        <taxon>Multicrustacea</taxon>
        <taxon>Malacostraca</taxon>
        <taxon>Eumalacostraca</taxon>
        <taxon>Eucarida</taxon>
        <taxon>Decapoda</taxon>
        <taxon>Pleocyemata</taxon>
        <taxon>Anomura</taxon>
        <taxon>Galatheoidea</taxon>
        <taxon>Porcellanidae</taxon>
        <taxon>Petrolisthes</taxon>
    </lineage>
</organism>
<dbReference type="InterPro" id="IPR036719">
    <property type="entry name" value="Neuro-gated_channel_TM_sf"/>
</dbReference>
<evidence type="ECO:0000256" key="3">
    <source>
        <dbReference type="SAM" id="SignalP"/>
    </source>
</evidence>
<dbReference type="Gene3D" id="1.20.58.390">
    <property type="entry name" value="Neurotransmitter-gated ion-channel transmembrane domain"/>
    <property type="match status" value="1"/>
</dbReference>
<feature type="region of interest" description="Disordered" evidence="1">
    <location>
        <begin position="357"/>
        <end position="385"/>
    </location>
</feature>
<dbReference type="InterPro" id="IPR038050">
    <property type="entry name" value="Neuro_actylchol_rec"/>
</dbReference>
<keyword evidence="2" id="KW-0472">Membrane</keyword>
<dbReference type="SUPFAM" id="SSF90112">
    <property type="entry name" value="Neurotransmitter-gated ion-channel transmembrane pore"/>
    <property type="match status" value="1"/>
</dbReference>
<comment type="caution">
    <text evidence="4">The sequence shown here is derived from an EMBL/GenBank/DDBJ whole genome shotgun (WGS) entry which is preliminary data.</text>
</comment>
<feature type="compositionally biased region" description="Polar residues" evidence="1">
    <location>
        <begin position="357"/>
        <end position="369"/>
    </location>
</feature>
<name>A0AAE1G228_PETCI</name>
<sequence>MEIHFPPRSVHILSPGVGEMRPLIAILCAALSATLTFAATPEHQDVGLHTECKGRVYPFQTGIVISSKSLINLFDDMKKLYSVKYLLTRRVNQDLLETTFGILRQMGSANDHPDPAITFYDKNSLVSYAIDDNENYFNILVASTGLALRQGTSLHFFNILLLPLVWYPVCVSGQPGSITIWMSEHGQQHYDYNFQLPFTGVMVFGQDQDELWSPNVQTFNSLEFATTASHPVIMAKRLSPGKRVDGDPQCASRRAEVGAAIIQYGTLLLPLDNFNERGTMSLTTLLVFISLYAQTTASLPRTAYMKRIDLWYVFCIAFLTLVIFTNLATSTTTNTRGTTAEGPFWWHPSGPVEQRNEAWSSKKLPNSSTQQQQQQEQQRHEESRRKRKELVLKTASVVLGVTSLIFIIVYFTGAYITM</sequence>
<feature type="transmembrane region" description="Helical" evidence="2">
    <location>
        <begin position="390"/>
        <end position="416"/>
    </location>
</feature>
<keyword evidence="5" id="KW-1185">Reference proteome</keyword>
<evidence type="ECO:0000256" key="2">
    <source>
        <dbReference type="SAM" id="Phobius"/>
    </source>
</evidence>
<accession>A0AAE1G228</accession>
<protein>
    <submittedName>
        <fullName evidence="4">Uncharacterized protein</fullName>
    </submittedName>
</protein>
<feature type="chain" id="PRO_5042265025" evidence="3">
    <location>
        <begin position="39"/>
        <end position="418"/>
    </location>
</feature>
<dbReference type="AlphaFoldDB" id="A0AAE1G228"/>
<dbReference type="GO" id="GO:0016020">
    <property type="term" value="C:membrane"/>
    <property type="evidence" value="ECO:0007669"/>
    <property type="project" value="InterPro"/>
</dbReference>
<evidence type="ECO:0000313" key="4">
    <source>
        <dbReference type="EMBL" id="KAK3883367.1"/>
    </source>
</evidence>
<dbReference type="Proteomes" id="UP001286313">
    <property type="component" value="Unassembled WGS sequence"/>
</dbReference>
<dbReference type="GO" id="GO:0006811">
    <property type="term" value="P:monoatomic ion transport"/>
    <property type="evidence" value="ECO:0007669"/>
    <property type="project" value="InterPro"/>
</dbReference>
<keyword evidence="2" id="KW-1133">Transmembrane helix</keyword>
<gene>
    <name evidence="4" type="ORF">Pcinc_012305</name>
</gene>
<keyword evidence="3" id="KW-0732">Signal</keyword>
<evidence type="ECO:0000256" key="1">
    <source>
        <dbReference type="SAM" id="MobiDB-lite"/>
    </source>
</evidence>
<feature type="transmembrane region" description="Helical" evidence="2">
    <location>
        <begin position="310"/>
        <end position="328"/>
    </location>
</feature>